<dbReference type="HAMAP" id="MF_01928">
    <property type="entry name" value="PurK"/>
    <property type="match status" value="1"/>
</dbReference>
<dbReference type="PANTHER" id="PTHR11609">
    <property type="entry name" value="PURINE BIOSYNTHESIS PROTEIN 6/7, PUR6/7"/>
    <property type="match status" value="1"/>
</dbReference>
<evidence type="ECO:0000256" key="2">
    <source>
        <dbReference type="ARBA" id="ARBA00022755"/>
    </source>
</evidence>
<dbReference type="InterPro" id="IPR013815">
    <property type="entry name" value="ATP_grasp_subdomain_1"/>
</dbReference>
<dbReference type="SUPFAM" id="SSF51246">
    <property type="entry name" value="Rudiment single hybrid motif"/>
    <property type="match status" value="1"/>
</dbReference>
<feature type="binding site" evidence="5">
    <location>
        <position position="108"/>
    </location>
    <ligand>
        <name>ATP</name>
        <dbReference type="ChEBI" id="CHEBI:30616"/>
    </ligand>
</feature>
<evidence type="ECO:0000256" key="6">
    <source>
        <dbReference type="RuleBase" id="RU361200"/>
    </source>
</evidence>
<feature type="binding site" evidence="5">
    <location>
        <begin position="183"/>
        <end position="186"/>
    </location>
    <ligand>
        <name>ATP</name>
        <dbReference type="ChEBI" id="CHEBI:30616"/>
    </ligand>
</feature>
<dbReference type="Pfam" id="PF22660">
    <property type="entry name" value="RS_preATP-grasp-like"/>
    <property type="match status" value="1"/>
</dbReference>
<dbReference type="Gene3D" id="3.40.50.20">
    <property type="match status" value="1"/>
</dbReference>
<dbReference type="InterPro" id="IPR040686">
    <property type="entry name" value="PurK_C"/>
</dbReference>
<dbReference type="Pfam" id="PF17769">
    <property type="entry name" value="PurK_C"/>
    <property type="match status" value="1"/>
</dbReference>
<comment type="pathway">
    <text evidence="5 6">Purine metabolism; IMP biosynthesis via de novo pathway; 5-amino-1-(5-phospho-D-ribosyl)imidazole-4-carboxylate from 5-amino-1-(5-phospho-D-ribosyl)imidazole (N5-CAIR route): step 1/2.</text>
</comment>
<evidence type="ECO:0000256" key="4">
    <source>
        <dbReference type="ARBA" id="ARBA00022842"/>
    </source>
</evidence>
<feature type="binding site" evidence="5">
    <location>
        <position position="213"/>
    </location>
    <ligand>
        <name>ATP</name>
        <dbReference type="ChEBI" id="CHEBI:30616"/>
    </ligand>
</feature>
<dbReference type="PROSITE" id="PS50975">
    <property type="entry name" value="ATP_GRASP"/>
    <property type="match status" value="1"/>
</dbReference>
<dbReference type="GO" id="GO:0006189">
    <property type="term" value="P:'de novo' IMP biosynthetic process"/>
    <property type="evidence" value="ECO:0007669"/>
    <property type="project" value="UniProtKB-UniRule"/>
</dbReference>
<dbReference type="Pfam" id="PF02222">
    <property type="entry name" value="ATP-grasp"/>
    <property type="match status" value="1"/>
</dbReference>
<name>A0A9E7R3T6_9EURY</name>
<keyword evidence="5 6" id="KW-0436">Ligase</keyword>
<reference evidence="8" key="1">
    <citation type="submission" date="2022-09" db="EMBL/GenBank/DDBJ databases">
        <title>Diverse halophilic archaea isolated from saline environments.</title>
        <authorList>
            <person name="Cui H.-L."/>
        </authorList>
    </citation>
    <scope>NUCLEOTIDE SEQUENCE</scope>
    <source>
        <strain evidence="8">ZS-35-S2</strain>
    </source>
</reference>
<evidence type="ECO:0000313" key="9">
    <source>
        <dbReference type="Proteomes" id="UP001057580"/>
    </source>
</evidence>
<comment type="catalytic activity">
    <reaction evidence="5 6">
        <text>5-amino-1-(5-phospho-beta-D-ribosyl)imidazole + hydrogencarbonate + ATP = 5-carboxyamino-1-(5-phospho-D-ribosyl)imidazole + ADP + phosphate + 2 H(+)</text>
        <dbReference type="Rhea" id="RHEA:19317"/>
        <dbReference type="ChEBI" id="CHEBI:15378"/>
        <dbReference type="ChEBI" id="CHEBI:17544"/>
        <dbReference type="ChEBI" id="CHEBI:30616"/>
        <dbReference type="ChEBI" id="CHEBI:43474"/>
        <dbReference type="ChEBI" id="CHEBI:58730"/>
        <dbReference type="ChEBI" id="CHEBI:137981"/>
        <dbReference type="ChEBI" id="CHEBI:456216"/>
        <dbReference type="EC" id="6.3.4.18"/>
    </reaction>
</comment>
<sequence>MELTSPGPTLGVVGGGQLGRMLGEAAGPLGVELVVSDPTPDCPASPVVRDQVVGAFDDYETLRELAERADVLTYEIELADPDTLARVSEETGTPVHPDPDTLRTIQDKLRQNESYAAAGIPTPEFRRVDDVADLRAAGEELGWPVMLKAREGGYDGRGNLPCEGPEDADAALAEVGGENAVAEAMVPFERELAVIGCRGPDGIDTFPVTETVHREEILRESVSPARTDEATLERAEEVAREVLGTLDGRGVYGIELFECASPRDADASIERSDPRAGDILVNEVAPRPHNSGHWTIEGCDVSQFEQHVRAVVGLPLGSTRRRAPTVSANILGDVDETRPARLAGADEALSVPRLAMHWYGKRDVRPLRKMGHVTLSGEGDEDVDELLDAVRTVRDGLTFR</sequence>
<dbReference type="Gene3D" id="3.30.1490.20">
    <property type="entry name" value="ATP-grasp fold, A domain"/>
    <property type="match status" value="1"/>
</dbReference>
<comment type="caution">
    <text evidence="5">Lacks conserved residue(s) required for the propagation of feature annotation.</text>
</comment>
<comment type="function">
    <text evidence="6">Catalyzes the ATP-dependent conversion of 5-aminoimidazole ribonucleotide (AIR) and HCO(3)- to N5-carboxyaminoimidazole ribonucleotide (N5-CAIR).</text>
</comment>
<protein>
    <recommendedName>
        <fullName evidence="5 6">N5-carboxyaminoimidazole ribonucleotide synthase</fullName>
        <shortName evidence="5 6">N5-CAIR synthase</shortName>
        <ecNumber evidence="5 6">6.3.4.18</ecNumber>
    </recommendedName>
    <alternativeName>
        <fullName evidence="5 6">5-(carboxyamino)imidazole ribonucleotide synthetase</fullName>
    </alternativeName>
</protein>
<dbReference type="PANTHER" id="PTHR11609:SF5">
    <property type="entry name" value="PHOSPHORIBOSYLAMINOIMIDAZOLE CARBOXYLASE"/>
    <property type="match status" value="1"/>
</dbReference>
<feature type="domain" description="ATP-grasp" evidence="7">
    <location>
        <begin position="112"/>
        <end position="312"/>
    </location>
</feature>
<keyword evidence="3 5" id="KW-0067">ATP-binding</keyword>
<evidence type="ECO:0000256" key="1">
    <source>
        <dbReference type="ARBA" id="ARBA00022741"/>
    </source>
</evidence>
<dbReference type="InterPro" id="IPR054350">
    <property type="entry name" value="PurT/PurK_preATP-grasp"/>
</dbReference>
<evidence type="ECO:0000313" key="8">
    <source>
        <dbReference type="EMBL" id="UWM55244.1"/>
    </source>
</evidence>
<evidence type="ECO:0000256" key="5">
    <source>
        <dbReference type="HAMAP-Rule" id="MF_01928"/>
    </source>
</evidence>
<dbReference type="SUPFAM" id="SSF52440">
    <property type="entry name" value="PreATP-grasp domain"/>
    <property type="match status" value="1"/>
</dbReference>
<keyword evidence="2 5" id="KW-0658">Purine biosynthesis</keyword>
<dbReference type="GO" id="GO:0046872">
    <property type="term" value="F:metal ion binding"/>
    <property type="evidence" value="ECO:0007669"/>
    <property type="project" value="InterPro"/>
</dbReference>
<keyword evidence="9" id="KW-1185">Reference proteome</keyword>
<dbReference type="InterPro" id="IPR011054">
    <property type="entry name" value="Rudment_hybrid_motif"/>
</dbReference>
<dbReference type="EC" id="6.3.4.18" evidence="5 6"/>
<dbReference type="InterPro" id="IPR011761">
    <property type="entry name" value="ATP-grasp"/>
</dbReference>
<dbReference type="GO" id="GO:0004638">
    <property type="term" value="F:phosphoribosylaminoimidazole carboxylase activity"/>
    <property type="evidence" value="ECO:0007669"/>
    <property type="project" value="InterPro"/>
</dbReference>
<dbReference type="EMBL" id="CP104003">
    <property type="protein sequence ID" value="UWM55244.1"/>
    <property type="molecule type" value="Genomic_DNA"/>
</dbReference>
<dbReference type="InterPro" id="IPR005875">
    <property type="entry name" value="PurK"/>
</dbReference>
<dbReference type="NCBIfam" id="TIGR01161">
    <property type="entry name" value="purK"/>
    <property type="match status" value="1"/>
</dbReference>
<evidence type="ECO:0000259" key="7">
    <source>
        <dbReference type="PROSITE" id="PS50975"/>
    </source>
</evidence>
<dbReference type="NCBIfam" id="NF004679">
    <property type="entry name" value="PRK06019.1-5"/>
    <property type="match status" value="1"/>
</dbReference>
<proteinExistence type="inferred from homology"/>
<gene>
    <name evidence="5 6" type="primary">purK</name>
    <name evidence="8" type="ORF">N0B31_02930</name>
</gene>
<dbReference type="GeneID" id="74941342"/>
<dbReference type="Gene3D" id="3.30.470.20">
    <property type="entry name" value="ATP-grasp fold, B domain"/>
    <property type="match status" value="1"/>
</dbReference>
<keyword evidence="4" id="KW-0460">Magnesium</keyword>
<dbReference type="InterPro" id="IPR016185">
    <property type="entry name" value="PreATP-grasp_dom_sf"/>
</dbReference>
<dbReference type="GO" id="GO:0034028">
    <property type="term" value="F:5-(carboxyamino)imidazole ribonucleotide synthase activity"/>
    <property type="evidence" value="ECO:0007669"/>
    <property type="project" value="UniProtKB-UniRule"/>
</dbReference>
<feature type="binding site" evidence="5">
    <location>
        <begin position="282"/>
        <end position="283"/>
    </location>
    <ligand>
        <name>ATP</name>
        <dbReference type="ChEBI" id="CHEBI:30616"/>
    </ligand>
</feature>
<dbReference type="SUPFAM" id="SSF56059">
    <property type="entry name" value="Glutathione synthetase ATP-binding domain-like"/>
    <property type="match status" value="1"/>
</dbReference>
<feature type="binding site" evidence="5">
    <location>
        <position position="191"/>
    </location>
    <ligand>
        <name>ATP</name>
        <dbReference type="ChEBI" id="CHEBI:30616"/>
    </ligand>
</feature>
<comment type="similarity">
    <text evidence="5 6">Belongs to the PurK/PurT family.</text>
</comment>
<evidence type="ECO:0000256" key="3">
    <source>
        <dbReference type="ARBA" id="ARBA00022840"/>
    </source>
</evidence>
<keyword evidence="1 5" id="KW-0547">Nucleotide-binding</keyword>
<comment type="subunit">
    <text evidence="5">Homodimer.</text>
</comment>
<dbReference type="Proteomes" id="UP001057580">
    <property type="component" value="Chromosome"/>
</dbReference>
<dbReference type="RefSeq" id="WP_260594297.1">
    <property type="nucleotide sequence ID" value="NZ_CP104003.1"/>
</dbReference>
<feature type="binding site" evidence="5">
    <location>
        <position position="148"/>
    </location>
    <ligand>
        <name>ATP</name>
        <dbReference type="ChEBI" id="CHEBI:30616"/>
    </ligand>
</feature>
<accession>A0A9E7R3T6</accession>
<dbReference type="KEGG" id="ssai:N0B31_02930"/>
<dbReference type="AlphaFoldDB" id="A0A9E7R3T6"/>
<organism evidence="8 9">
    <name type="scientific">Salinirubellus salinus</name>
    <dbReference type="NCBI Taxonomy" id="1364945"/>
    <lineage>
        <taxon>Archaea</taxon>
        <taxon>Methanobacteriati</taxon>
        <taxon>Methanobacteriota</taxon>
        <taxon>Stenosarchaea group</taxon>
        <taxon>Halobacteria</taxon>
        <taxon>Halobacteriales</taxon>
        <taxon>Natronomonadaceae</taxon>
        <taxon>Salinirubellus</taxon>
    </lineage>
</organism>
<comment type="function">
    <text evidence="5">Catalyzes the ATP-dependent conversion of 5-aminoimidazole ribonucleotide (AIR) and HCO(3)(-) to N5-carboxyaminoimidazole ribonucleotide (N5-CAIR).</text>
</comment>
<dbReference type="InterPro" id="IPR003135">
    <property type="entry name" value="ATP-grasp_carboxylate-amine"/>
</dbReference>
<dbReference type="GO" id="GO:0005524">
    <property type="term" value="F:ATP binding"/>
    <property type="evidence" value="ECO:0007669"/>
    <property type="project" value="UniProtKB-UniRule"/>
</dbReference>